<dbReference type="Proteomes" id="UP000030759">
    <property type="component" value="Unassembled WGS sequence"/>
</dbReference>
<reference evidence="2" key="1">
    <citation type="journal article" date="2013" name="Nat. Biotechnol.">
        <title>Chinese hamster genome sequenced from sorted chromosomes.</title>
        <authorList>
            <person name="Brinkrolf K."/>
            <person name="Rupp O."/>
            <person name="Laux H."/>
            <person name="Kollin F."/>
            <person name="Ernst W."/>
            <person name="Linke B."/>
            <person name="Kofler R."/>
            <person name="Romand S."/>
            <person name="Hesse F."/>
            <person name="Budach W.E."/>
            <person name="Galosy S."/>
            <person name="Muller D."/>
            <person name="Noll T."/>
            <person name="Wienberg J."/>
            <person name="Jostock T."/>
            <person name="Leonard M."/>
            <person name="Grillari J."/>
            <person name="Tauch A."/>
            <person name="Goesmann A."/>
            <person name="Helk B."/>
            <person name="Mott J.E."/>
            <person name="Puhler A."/>
            <person name="Borth N."/>
        </authorList>
    </citation>
    <scope>NUCLEOTIDE SEQUENCE [LARGE SCALE GENOMIC DNA]</scope>
    <source>
        <strain evidence="2">17A/GY</strain>
    </source>
</reference>
<dbReference type="PROSITE" id="PS51257">
    <property type="entry name" value="PROKAR_LIPOPROTEIN"/>
    <property type="match status" value="1"/>
</dbReference>
<dbReference type="EMBL" id="KE667754">
    <property type="protein sequence ID" value="ERE84935.1"/>
    <property type="molecule type" value="Genomic_DNA"/>
</dbReference>
<keyword evidence="1" id="KW-0689">Ribosomal protein</keyword>
<dbReference type="AlphaFoldDB" id="A0A061IFI1"/>
<sequence length="104" mass="11818">MLLKTMQLSLSVAACNTVAEIKEKIRSTPQVLDLTAFPFCNSGCVMTLTLISNHRITKQQLQGIICQKHIEVNDKLKLHIFYEKHKATEVAVDTLHEEYKGYVD</sequence>
<protein>
    <submittedName>
        <fullName evidence="1">40S ribosomal protein S6-like protein</fullName>
    </submittedName>
</protein>
<name>A0A061IFI1_CRIGR</name>
<evidence type="ECO:0000313" key="1">
    <source>
        <dbReference type="EMBL" id="ERE84935.1"/>
    </source>
</evidence>
<accession>A0A061IFI1</accession>
<keyword evidence="1" id="KW-0687">Ribonucleoprotein</keyword>
<proteinExistence type="predicted"/>
<organism evidence="1 2">
    <name type="scientific">Cricetulus griseus</name>
    <name type="common">Chinese hamster</name>
    <name type="synonym">Cricetulus barabensis griseus</name>
    <dbReference type="NCBI Taxonomy" id="10029"/>
    <lineage>
        <taxon>Eukaryota</taxon>
        <taxon>Metazoa</taxon>
        <taxon>Chordata</taxon>
        <taxon>Craniata</taxon>
        <taxon>Vertebrata</taxon>
        <taxon>Euteleostomi</taxon>
        <taxon>Mammalia</taxon>
        <taxon>Eutheria</taxon>
        <taxon>Euarchontoglires</taxon>
        <taxon>Glires</taxon>
        <taxon>Rodentia</taxon>
        <taxon>Myomorpha</taxon>
        <taxon>Muroidea</taxon>
        <taxon>Cricetidae</taxon>
        <taxon>Cricetinae</taxon>
        <taxon>Cricetulus</taxon>
    </lineage>
</organism>
<gene>
    <name evidence="1" type="ORF">H671_2g5598</name>
</gene>
<evidence type="ECO:0000313" key="2">
    <source>
        <dbReference type="Proteomes" id="UP000030759"/>
    </source>
</evidence>
<dbReference type="GO" id="GO:0005840">
    <property type="term" value="C:ribosome"/>
    <property type="evidence" value="ECO:0007669"/>
    <property type="project" value="UniProtKB-KW"/>
</dbReference>